<sequence>MTILSGPSIDLVYPSRELEVQSQATELMRRETLEPRLAPSPCCYPFKHPCCKETVRRGLELTTERRVPTTELERRHTDGKPSTDLILSKRDKLEPRQVIPCCFGKIGGCCPPPRRFHEIADLMRRVAADDMARLVSSAKDESQNTKRSSLQKRMLGAEVQQESEYS</sequence>
<organism evidence="2 3">
    <name type="scientific">Ceraceosorus guamensis</name>
    <dbReference type="NCBI Taxonomy" id="1522189"/>
    <lineage>
        <taxon>Eukaryota</taxon>
        <taxon>Fungi</taxon>
        <taxon>Dikarya</taxon>
        <taxon>Basidiomycota</taxon>
        <taxon>Ustilaginomycotina</taxon>
        <taxon>Exobasidiomycetes</taxon>
        <taxon>Ceraceosorales</taxon>
        <taxon>Ceraceosoraceae</taxon>
        <taxon>Ceraceosorus</taxon>
    </lineage>
</organism>
<feature type="region of interest" description="Disordered" evidence="1">
    <location>
        <begin position="135"/>
        <end position="166"/>
    </location>
</feature>
<accession>A0A316W0W0</accession>
<dbReference type="AlphaFoldDB" id="A0A316W0W0"/>
<evidence type="ECO:0000256" key="1">
    <source>
        <dbReference type="SAM" id="MobiDB-lite"/>
    </source>
</evidence>
<protein>
    <submittedName>
        <fullName evidence="2">Uncharacterized protein</fullName>
    </submittedName>
</protein>
<dbReference type="Proteomes" id="UP000245783">
    <property type="component" value="Unassembled WGS sequence"/>
</dbReference>
<proteinExistence type="predicted"/>
<reference evidence="2 3" key="1">
    <citation type="journal article" date="2018" name="Mol. Biol. Evol.">
        <title>Broad Genomic Sampling Reveals a Smut Pathogenic Ancestry of the Fungal Clade Ustilaginomycotina.</title>
        <authorList>
            <person name="Kijpornyongpan T."/>
            <person name="Mondo S.J."/>
            <person name="Barry K."/>
            <person name="Sandor L."/>
            <person name="Lee J."/>
            <person name="Lipzen A."/>
            <person name="Pangilinan J."/>
            <person name="LaButti K."/>
            <person name="Hainaut M."/>
            <person name="Henrissat B."/>
            <person name="Grigoriev I.V."/>
            <person name="Spatafora J.W."/>
            <person name="Aime M.C."/>
        </authorList>
    </citation>
    <scope>NUCLEOTIDE SEQUENCE [LARGE SCALE GENOMIC DNA]</scope>
    <source>
        <strain evidence="2 3">MCA 4658</strain>
    </source>
</reference>
<evidence type="ECO:0000313" key="3">
    <source>
        <dbReference type="Proteomes" id="UP000245783"/>
    </source>
</evidence>
<dbReference type="EMBL" id="KZ819369">
    <property type="protein sequence ID" value="PWN43486.1"/>
    <property type="molecule type" value="Genomic_DNA"/>
</dbReference>
<dbReference type="OrthoDB" id="10515103at2759"/>
<evidence type="ECO:0000313" key="2">
    <source>
        <dbReference type="EMBL" id="PWN43486.1"/>
    </source>
</evidence>
<gene>
    <name evidence="2" type="ORF">IE81DRAFT_322343</name>
</gene>
<feature type="compositionally biased region" description="Basic and acidic residues" evidence="1">
    <location>
        <begin position="135"/>
        <end position="144"/>
    </location>
</feature>
<dbReference type="GeneID" id="37035476"/>
<name>A0A316W0W0_9BASI</name>
<keyword evidence="3" id="KW-1185">Reference proteome</keyword>
<dbReference type="InParanoid" id="A0A316W0W0"/>
<dbReference type="RefSeq" id="XP_025370646.1">
    <property type="nucleotide sequence ID" value="XM_025513606.1"/>
</dbReference>